<dbReference type="EMBL" id="FSRC01000001">
    <property type="protein sequence ID" value="SIN65716.1"/>
    <property type="molecule type" value="Genomic_DNA"/>
</dbReference>
<dbReference type="Gene3D" id="3.10.450.50">
    <property type="match status" value="1"/>
</dbReference>
<name>A0A1N6D4T7_9BACT</name>
<evidence type="ECO:0000313" key="4">
    <source>
        <dbReference type="Proteomes" id="UP000185221"/>
    </source>
</evidence>
<evidence type="ECO:0000256" key="1">
    <source>
        <dbReference type="SAM" id="SignalP"/>
    </source>
</evidence>
<protein>
    <recommendedName>
        <fullName evidence="2">DUF4440 domain-containing protein</fullName>
    </recommendedName>
</protein>
<keyword evidence="4" id="KW-1185">Reference proteome</keyword>
<accession>A0A1N6D4T7</accession>
<dbReference type="InterPro" id="IPR027843">
    <property type="entry name" value="DUF4440"/>
</dbReference>
<dbReference type="STRING" id="226505.SAMN05444394_0196"/>
<proteinExistence type="predicted"/>
<feature type="signal peptide" evidence="1">
    <location>
        <begin position="1"/>
        <end position="19"/>
    </location>
</feature>
<dbReference type="InterPro" id="IPR032710">
    <property type="entry name" value="NTF2-like_dom_sf"/>
</dbReference>
<evidence type="ECO:0000313" key="3">
    <source>
        <dbReference type="EMBL" id="SIN65716.1"/>
    </source>
</evidence>
<gene>
    <name evidence="3" type="ORF">SAMN05444394_0196</name>
</gene>
<organism evidence="3 4">
    <name type="scientific">Algoriphagus halophilus</name>
    <dbReference type="NCBI Taxonomy" id="226505"/>
    <lineage>
        <taxon>Bacteria</taxon>
        <taxon>Pseudomonadati</taxon>
        <taxon>Bacteroidota</taxon>
        <taxon>Cytophagia</taxon>
        <taxon>Cytophagales</taxon>
        <taxon>Cyclobacteriaceae</taxon>
        <taxon>Algoriphagus</taxon>
    </lineage>
</organism>
<dbReference type="OrthoDB" id="1444594at2"/>
<feature type="domain" description="DUF4440" evidence="2">
    <location>
        <begin position="34"/>
        <end position="138"/>
    </location>
</feature>
<dbReference type="RefSeq" id="WP_074222982.1">
    <property type="nucleotide sequence ID" value="NZ_FSRC01000001.1"/>
</dbReference>
<sequence length="149" mass="16791">MCRISLLFFLILLSFNAFSQNHPQSKATSQEILNLINSYSKSRETKDTVLLKKILTKEIDQLVSSGEWRTGINEAIKGMMASSTNNPGTRTLHVERIRFVGDEVALVDARYEIKNPDESIRKMWSSFTVVDTGKGWKIAAIRNMLPAGN</sequence>
<evidence type="ECO:0000259" key="2">
    <source>
        <dbReference type="Pfam" id="PF14534"/>
    </source>
</evidence>
<dbReference type="SUPFAM" id="SSF54427">
    <property type="entry name" value="NTF2-like"/>
    <property type="match status" value="1"/>
</dbReference>
<dbReference type="Proteomes" id="UP000185221">
    <property type="component" value="Unassembled WGS sequence"/>
</dbReference>
<dbReference type="AlphaFoldDB" id="A0A1N6D4T7"/>
<keyword evidence="1" id="KW-0732">Signal</keyword>
<reference evidence="4" key="1">
    <citation type="submission" date="2016-11" db="EMBL/GenBank/DDBJ databases">
        <authorList>
            <person name="Varghese N."/>
            <person name="Submissions S."/>
        </authorList>
    </citation>
    <scope>NUCLEOTIDE SEQUENCE [LARGE SCALE GENOMIC DNA]</scope>
    <source>
        <strain evidence="4">DSM 15292</strain>
    </source>
</reference>
<feature type="chain" id="PRO_5012748910" description="DUF4440 domain-containing protein" evidence="1">
    <location>
        <begin position="20"/>
        <end position="149"/>
    </location>
</feature>
<dbReference type="Pfam" id="PF14534">
    <property type="entry name" value="DUF4440"/>
    <property type="match status" value="1"/>
</dbReference>